<keyword evidence="1" id="KW-0472">Membrane</keyword>
<feature type="transmembrane region" description="Helical" evidence="1">
    <location>
        <begin position="46"/>
        <end position="63"/>
    </location>
</feature>
<feature type="transmembrane region" description="Helical" evidence="1">
    <location>
        <begin position="195"/>
        <end position="218"/>
    </location>
</feature>
<dbReference type="EMBL" id="JAUOTP010000002">
    <property type="protein sequence ID" value="MDO6414019.1"/>
    <property type="molecule type" value="Genomic_DNA"/>
</dbReference>
<evidence type="ECO:0000313" key="3">
    <source>
        <dbReference type="Proteomes" id="UP001169764"/>
    </source>
</evidence>
<evidence type="ECO:0000313" key="2">
    <source>
        <dbReference type="EMBL" id="MDO6414019.1"/>
    </source>
</evidence>
<dbReference type="Pfam" id="PF07077">
    <property type="entry name" value="DUF1345"/>
    <property type="match status" value="1"/>
</dbReference>
<sequence>MATSDTRTLRLGNRIAPPRFLLFIALVAIGVPIGVSLAGWRLGGMAAFDVAALIFLASCTPLLGKEADDMRQLSKRNDANRFGLLVVTGIVSIAVLVAVAAELNQKGTPKPIEVACVIATLAIAWVFSNTVYALHYAHLFYTENAKERGKDSGGVSFPDTDEPDYWDFVYFAFCLGMTFQTSDVEINNGTFRKTVTAHCLAAFVFNLGVIAFTINVLGGSS</sequence>
<dbReference type="Proteomes" id="UP001169764">
    <property type="component" value="Unassembled WGS sequence"/>
</dbReference>
<keyword evidence="1" id="KW-0812">Transmembrane</keyword>
<comment type="caution">
    <text evidence="2">The sequence shown here is derived from an EMBL/GenBank/DDBJ whole genome shotgun (WGS) entry which is preliminary data.</text>
</comment>
<accession>A0ABT8Y6T6</accession>
<proteinExistence type="predicted"/>
<feature type="transmembrane region" description="Helical" evidence="1">
    <location>
        <begin position="112"/>
        <end position="134"/>
    </location>
</feature>
<evidence type="ECO:0000256" key="1">
    <source>
        <dbReference type="SAM" id="Phobius"/>
    </source>
</evidence>
<organism evidence="2 3">
    <name type="scientific">Sphingomonas natans</name>
    <dbReference type="NCBI Taxonomy" id="3063330"/>
    <lineage>
        <taxon>Bacteria</taxon>
        <taxon>Pseudomonadati</taxon>
        <taxon>Pseudomonadota</taxon>
        <taxon>Alphaproteobacteria</taxon>
        <taxon>Sphingomonadales</taxon>
        <taxon>Sphingomonadaceae</taxon>
        <taxon>Sphingomonas</taxon>
    </lineage>
</organism>
<feature type="transmembrane region" description="Helical" evidence="1">
    <location>
        <begin position="83"/>
        <end position="100"/>
    </location>
</feature>
<dbReference type="InterPro" id="IPR009781">
    <property type="entry name" value="DUF1345"/>
</dbReference>
<keyword evidence="1" id="KW-1133">Transmembrane helix</keyword>
<keyword evidence="3" id="KW-1185">Reference proteome</keyword>
<protein>
    <submittedName>
        <fullName evidence="2">DUF1345 domain-containing protein</fullName>
    </submittedName>
</protein>
<dbReference type="RefSeq" id="WP_303540843.1">
    <property type="nucleotide sequence ID" value="NZ_JAUOTP010000002.1"/>
</dbReference>
<reference evidence="2" key="1">
    <citation type="submission" date="2023-07" db="EMBL/GenBank/DDBJ databases">
        <authorList>
            <person name="Kim M."/>
        </authorList>
    </citation>
    <scope>NUCLEOTIDE SEQUENCE</scope>
    <source>
        <strain evidence="2">BIUV-7</strain>
    </source>
</reference>
<name>A0ABT8Y6T6_9SPHN</name>
<gene>
    <name evidence="2" type="ORF">Q4F19_06465</name>
</gene>
<feature type="transmembrane region" description="Helical" evidence="1">
    <location>
        <begin position="20"/>
        <end position="40"/>
    </location>
</feature>